<evidence type="ECO:0000313" key="7">
    <source>
        <dbReference type="Proteomes" id="UP000469215"/>
    </source>
</evidence>
<dbReference type="RefSeq" id="WP_160953603.1">
    <property type="nucleotide sequence ID" value="NZ_WWEQ01000039.1"/>
</dbReference>
<dbReference type="NCBIfam" id="TIGR00180">
    <property type="entry name" value="parB_part"/>
    <property type="match status" value="1"/>
</dbReference>
<dbReference type="SUPFAM" id="SSF110849">
    <property type="entry name" value="ParB/Sulfiredoxin"/>
    <property type="match status" value="1"/>
</dbReference>
<dbReference type="Pfam" id="PF17762">
    <property type="entry name" value="HTH_ParB"/>
    <property type="match status" value="1"/>
</dbReference>
<dbReference type="SMART" id="SM00470">
    <property type="entry name" value="ParB"/>
    <property type="match status" value="1"/>
</dbReference>
<evidence type="ECO:0000256" key="3">
    <source>
        <dbReference type="ARBA" id="ARBA00023125"/>
    </source>
</evidence>
<proteinExistence type="inferred from homology"/>
<reference evidence="6 7" key="1">
    <citation type="submission" date="2020-01" db="EMBL/GenBank/DDBJ databases">
        <authorList>
            <person name="Deng T."/>
        </authorList>
    </citation>
    <scope>NUCLEOTIDE SEQUENCE [LARGE SCALE GENOMIC DNA]</scope>
    <source>
        <strain evidence="6 7">5221</strain>
    </source>
</reference>
<keyword evidence="3" id="KW-0238">DNA-binding</keyword>
<evidence type="ECO:0000259" key="5">
    <source>
        <dbReference type="SMART" id="SM00470"/>
    </source>
</evidence>
<evidence type="ECO:0000256" key="4">
    <source>
        <dbReference type="SAM" id="MobiDB-lite"/>
    </source>
</evidence>
<sequence>MAERKRGLGRGIGALIPDIVTDERPVDVFFPDAGRDAADEAKPAQRAARRDPSEGMRRAAAKKSAGKKAPRGAAQAKAAAQKDAEADAGAGAADGTASAVGGAGSGKRSGSSEGARGRTSGAGAGTQSGGASPAAKRGTAADKLVHEQQQAEAHPTADAGEPGGDSMDHSPELRSVPGTAFGMLPVGQIRANPRQPRTIFDEDALAELVHSIREVGVLQPIVVRVVDARQPQYELIMGERRFRASQEAGLSEIPAIIRDVRDDDLLRDALLENLHRADLNPLEEAAAYQQLLDDFSCTQEELSERIGRSRPQITNTLRLLRLPALVQRRVAAGVISQGHARAILGLNDSGQMEVLAQRVVAEGLSVRATEEAVVLLNRGEKPRASRAAGQVSPELAEVARSIGDRLDTRVAITMGKRKGKISVEFANAEDLERILGAMGVQRSE</sequence>
<feature type="compositionally biased region" description="Low complexity" evidence="4">
    <location>
        <begin position="86"/>
        <end position="100"/>
    </location>
</feature>
<dbReference type="InterPro" id="IPR004437">
    <property type="entry name" value="ParB/RepB/Spo0J"/>
</dbReference>
<feature type="domain" description="ParB-like N-terminal" evidence="5">
    <location>
        <begin position="182"/>
        <end position="274"/>
    </location>
</feature>
<dbReference type="EMBL" id="WWEQ01000039">
    <property type="protein sequence ID" value="MYM20183.1"/>
    <property type="molecule type" value="Genomic_DNA"/>
</dbReference>
<dbReference type="Gene3D" id="1.10.10.2830">
    <property type="match status" value="1"/>
</dbReference>
<dbReference type="GO" id="GO:0045881">
    <property type="term" value="P:positive regulation of sporulation resulting in formation of a cellular spore"/>
    <property type="evidence" value="ECO:0007669"/>
    <property type="project" value="TreeGrafter"/>
</dbReference>
<comment type="caution">
    <text evidence="6">The sequence shown here is derived from an EMBL/GenBank/DDBJ whole genome shotgun (WGS) entry which is preliminary data.</text>
</comment>
<feature type="compositionally biased region" description="Basic residues" evidence="4">
    <location>
        <begin position="59"/>
        <end position="70"/>
    </location>
</feature>
<dbReference type="PANTHER" id="PTHR33375:SF1">
    <property type="entry name" value="CHROMOSOME-PARTITIONING PROTEIN PARB-RELATED"/>
    <property type="match status" value="1"/>
</dbReference>
<feature type="compositionally biased region" description="Basic and acidic residues" evidence="4">
    <location>
        <begin position="33"/>
        <end position="57"/>
    </location>
</feature>
<dbReference type="Pfam" id="PF02195">
    <property type="entry name" value="ParB_N"/>
    <property type="match status" value="1"/>
</dbReference>
<dbReference type="GO" id="GO:0007059">
    <property type="term" value="P:chromosome segregation"/>
    <property type="evidence" value="ECO:0007669"/>
    <property type="project" value="UniProtKB-KW"/>
</dbReference>
<comment type="similarity">
    <text evidence="1">Belongs to the ParB family.</text>
</comment>
<feature type="compositionally biased region" description="Low complexity" evidence="4">
    <location>
        <begin position="108"/>
        <end position="119"/>
    </location>
</feature>
<dbReference type="InterPro" id="IPR050336">
    <property type="entry name" value="Chromosome_partition/occlusion"/>
</dbReference>
<dbReference type="InterPro" id="IPR036086">
    <property type="entry name" value="ParB/Sulfiredoxin_sf"/>
</dbReference>
<dbReference type="InterPro" id="IPR057240">
    <property type="entry name" value="ParB_dimer_C"/>
</dbReference>
<dbReference type="GO" id="GO:0003677">
    <property type="term" value="F:DNA binding"/>
    <property type="evidence" value="ECO:0007669"/>
    <property type="project" value="UniProtKB-KW"/>
</dbReference>
<protein>
    <submittedName>
        <fullName evidence="6">ParB/RepB/Spo0J family partition protein</fullName>
    </submittedName>
</protein>
<name>A0A6N9H888_9MICO</name>
<evidence type="ECO:0000256" key="1">
    <source>
        <dbReference type="ARBA" id="ARBA00006295"/>
    </source>
</evidence>
<dbReference type="Gene3D" id="3.90.1530.30">
    <property type="match status" value="1"/>
</dbReference>
<dbReference type="CDD" id="cd16393">
    <property type="entry name" value="SPO0J_N"/>
    <property type="match status" value="1"/>
</dbReference>
<dbReference type="Proteomes" id="UP000469215">
    <property type="component" value="Unassembled WGS sequence"/>
</dbReference>
<evidence type="ECO:0000256" key="2">
    <source>
        <dbReference type="ARBA" id="ARBA00022829"/>
    </source>
</evidence>
<dbReference type="AlphaFoldDB" id="A0A6N9H888"/>
<dbReference type="Pfam" id="PF23552">
    <property type="entry name" value="ParB_C"/>
    <property type="match status" value="1"/>
</dbReference>
<dbReference type="PANTHER" id="PTHR33375">
    <property type="entry name" value="CHROMOSOME-PARTITIONING PROTEIN PARB-RELATED"/>
    <property type="match status" value="1"/>
</dbReference>
<keyword evidence="2" id="KW-0159">Chromosome partition</keyword>
<dbReference type="InterPro" id="IPR003115">
    <property type="entry name" value="ParB_N"/>
</dbReference>
<dbReference type="FunFam" id="3.90.1530.30:FF:000001">
    <property type="entry name" value="Chromosome partitioning protein ParB"/>
    <property type="match status" value="1"/>
</dbReference>
<dbReference type="InterPro" id="IPR041468">
    <property type="entry name" value="HTH_ParB/Spo0J"/>
</dbReference>
<evidence type="ECO:0000313" key="6">
    <source>
        <dbReference type="EMBL" id="MYM20183.1"/>
    </source>
</evidence>
<dbReference type="GO" id="GO:0005694">
    <property type="term" value="C:chromosome"/>
    <property type="evidence" value="ECO:0007669"/>
    <property type="project" value="TreeGrafter"/>
</dbReference>
<dbReference type="FunFam" id="1.10.10.2830:FF:000001">
    <property type="entry name" value="Chromosome partitioning protein ParB"/>
    <property type="match status" value="1"/>
</dbReference>
<feature type="region of interest" description="Disordered" evidence="4">
    <location>
        <begin position="30"/>
        <end position="180"/>
    </location>
</feature>
<dbReference type="SUPFAM" id="SSF109709">
    <property type="entry name" value="KorB DNA-binding domain-like"/>
    <property type="match status" value="1"/>
</dbReference>
<accession>A0A6N9H888</accession>
<organism evidence="6 7">
    <name type="scientific">Brevibacterium rongguiense</name>
    <dbReference type="NCBI Taxonomy" id="2695267"/>
    <lineage>
        <taxon>Bacteria</taxon>
        <taxon>Bacillati</taxon>
        <taxon>Actinomycetota</taxon>
        <taxon>Actinomycetes</taxon>
        <taxon>Micrococcales</taxon>
        <taxon>Brevibacteriaceae</taxon>
        <taxon>Brevibacterium</taxon>
    </lineage>
</organism>
<keyword evidence="7" id="KW-1185">Reference proteome</keyword>
<gene>
    <name evidence="6" type="ORF">GSY69_09435</name>
</gene>